<keyword evidence="3" id="KW-1185">Reference proteome</keyword>
<organism evidence="2 3">
    <name type="scientific">Fusarium torreyae</name>
    <dbReference type="NCBI Taxonomy" id="1237075"/>
    <lineage>
        <taxon>Eukaryota</taxon>
        <taxon>Fungi</taxon>
        <taxon>Dikarya</taxon>
        <taxon>Ascomycota</taxon>
        <taxon>Pezizomycotina</taxon>
        <taxon>Sordariomycetes</taxon>
        <taxon>Hypocreomycetidae</taxon>
        <taxon>Hypocreales</taxon>
        <taxon>Nectriaceae</taxon>
        <taxon>Fusarium</taxon>
    </lineage>
</organism>
<gene>
    <name evidence="2" type="ORF">NW762_004024</name>
</gene>
<protein>
    <submittedName>
        <fullName evidence="2">Uncharacterized protein</fullName>
    </submittedName>
</protein>
<feature type="region of interest" description="Disordered" evidence="1">
    <location>
        <begin position="384"/>
        <end position="403"/>
    </location>
</feature>
<dbReference type="EMBL" id="JAOQAZ010000005">
    <property type="protein sequence ID" value="KAJ4266051.1"/>
    <property type="molecule type" value="Genomic_DNA"/>
</dbReference>
<evidence type="ECO:0000313" key="3">
    <source>
        <dbReference type="Proteomes" id="UP001152049"/>
    </source>
</evidence>
<proteinExistence type="predicted"/>
<name>A0A9W8S6Q9_9HYPO</name>
<sequence length="403" mass="44301">MSAADGFLSSLLYLDELEPVSNQHFNAALPQSPKLWVSIRNFRSDLERCRDRLMEVVPALDLAGLDTDLDSFVNLTLFYEAAIFSFRNTLTGLTPYSLGNVVALCSLSHVASHYLSNGSSDSNLPNRDIFPDIALWQGAIGNPDHRHAFSNLVEALWPTSLYPPSHDPTSHTSQTRIAETFDIPLSQYHSYEEVQHETSFTQFDFESNDLLGSLSWAIDPIHNSFTGITTQLTSQAVSNGHNNNESVQVAEDQTANSRDLEGTAVITNLTKFLEECGESLHVLSGYGVTAKDLHSYVTFNQNGLEVKNLIKSSYLNPLRNDLKGASALGILSVAERFVELGHLQSINEVRRYMIIAGGGILRNDESFDEFVLSVYAPMENAAMPATSSHSRGSHPAPPSAPKP</sequence>
<accession>A0A9W8S6Q9</accession>
<evidence type="ECO:0000256" key="1">
    <source>
        <dbReference type="SAM" id="MobiDB-lite"/>
    </source>
</evidence>
<reference evidence="2" key="1">
    <citation type="submission" date="2022-09" db="EMBL/GenBank/DDBJ databases">
        <title>Fusarium specimens isolated from Avocado Roots.</title>
        <authorList>
            <person name="Stajich J."/>
            <person name="Roper C."/>
            <person name="Heimlech-Rivalta G."/>
        </authorList>
    </citation>
    <scope>NUCLEOTIDE SEQUENCE</scope>
    <source>
        <strain evidence="2">CF00136</strain>
    </source>
</reference>
<dbReference type="Proteomes" id="UP001152049">
    <property type="component" value="Unassembled WGS sequence"/>
</dbReference>
<evidence type="ECO:0000313" key="2">
    <source>
        <dbReference type="EMBL" id="KAJ4266051.1"/>
    </source>
</evidence>
<dbReference type="OrthoDB" id="5008122at2759"/>
<comment type="caution">
    <text evidence="2">The sequence shown here is derived from an EMBL/GenBank/DDBJ whole genome shotgun (WGS) entry which is preliminary data.</text>
</comment>
<dbReference type="AlphaFoldDB" id="A0A9W8S6Q9"/>